<gene>
    <name evidence="2" type="ORF">LY89DRAFT_490184</name>
</gene>
<keyword evidence="3" id="KW-1185">Reference proteome</keyword>
<reference evidence="2 3" key="1">
    <citation type="submission" date="2015-10" db="EMBL/GenBank/DDBJ databases">
        <title>Full genome of DAOMC 229536 Phialocephala scopiformis, a fungal endophyte of spruce producing the potent anti-insectan compound rugulosin.</title>
        <authorList>
            <consortium name="DOE Joint Genome Institute"/>
            <person name="Walker A.K."/>
            <person name="Frasz S.L."/>
            <person name="Seifert K.A."/>
            <person name="Miller J.D."/>
            <person name="Mondo S.J."/>
            <person name="Labutti K."/>
            <person name="Lipzen A."/>
            <person name="Dockter R."/>
            <person name="Kennedy M."/>
            <person name="Grigoriev I.V."/>
            <person name="Spatafora J.W."/>
        </authorList>
    </citation>
    <scope>NUCLEOTIDE SEQUENCE [LARGE SCALE GENOMIC DNA]</scope>
    <source>
        <strain evidence="2 3">CBS 120377</strain>
    </source>
</reference>
<keyword evidence="1" id="KW-0472">Membrane</keyword>
<sequence length="143" mass="16725">MQCNGHVLYKASMQNRQQKNALILFAQVCNLPAPSTLLAVIIRDFYHFLEMLNGLGIILRRLHSGGVMSLQITSKLLQSFEYEHLEKHQICSQVLTLIYISRVPFIYYKIPLFCVELRHFHNFGVRGFVPSYYDTFHNLNSFR</sequence>
<evidence type="ECO:0000313" key="2">
    <source>
        <dbReference type="EMBL" id="KUJ19415.1"/>
    </source>
</evidence>
<dbReference type="EMBL" id="KQ947411">
    <property type="protein sequence ID" value="KUJ19415.1"/>
    <property type="molecule type" value="Genomic_DNA"/>
</dbReference>
<dbReference type="AlphaFoldDB" id="A0A194XGT8"/>
<protein>
    <submittedName>
        <fullName evidence="2">Uncharacterized protein</fullName>
    </submittedName>
</protein>
<keyword evidence="1" id="KW-0812">Transmembrane</keyword>
<dbReference type="Proteomes" id="UP000070700">
    <property type="component" value="Unassembled WGS sequence"/>
</dbReference>
<dbReference type="RefSeq" id="XP_018073770.1">
    <property type="nucleotide sequence ID" value="XM_018207892.1"/>
</dbReference>
<dbReference type="InParanoid" id="A0A194XGT8"/>
<evidence type="ECO:0000313" key="3">
    <source>
        <dbReference type="Proteomes" id="UP000070700"/>
    </source>
</evidence>
<proteinExistence type="predicted"/>
<organism evidence="2 3">
    <name type="scientific">Mollisia scopiformis</name>
    <name type="common">Conifer needle endophyte fungus</name>
    <name type="synonym">Phialocephala scopiformis</name>
    <dbReference type="NCBI Taxonomy" id="149040"/>
    <lineage>
        <taxon>Eukaryota</taxon>
        <taxon>Fungi</taxon>
        <taxon>Dikarya</taxon>
        <taxon>Ascomycota</taxon>
        <taxon>Pezizomycotina</taxon>
        <taxon>Leotiomycetes</taxon>
        <taxon>Helotiales</taxon>
        <taxon>Mollisiaceae</taxon>
        <taxon>Mollisia</taxon>
    </lineage>
</organism>
<evidence type="ECO:0000256" key="1">
    <source>
        <dbReference type="SAM" id="Phobius"/>
    </source>
</evidence>
<keyword evidence="1" id="KW-1133">Transmembrane helix</keyword>
<name>A0A194XGT8_MOLSC</name>
<accession>A0A194XGT8</accession>
<dbReference type="GeneID" id="28817618"/>
<feature type="transmembrane region" description="Helical" evidence="1">
    <location>
        <begin position="21"/>
        <end position="42"/>
    </location>
</feature>
<dbReference type="KEGG" id="psco:LY89DRAFT_490184"/>